<organism evidence="9 10">
    <name type="scientific">Colletotrichum orbiculare (strain 104-T / ATCC 96160 / CBS 514.97 / LARS 414 / MAFF 240422)</name>
    <name type="common">Cucumber anthracnose fungus</name>
    <name type="synonym">Colletotrichum lagenarium</name>
    <dbReference type="NCBI Taxonomy" id="1213857"/>
    <lineage>
        <taxon>Eukaryota</taxon>
        <taxon>Fungi</taxon>
        <taxon>Dikarya</taxon>
        <taxon>Ascomycota</taxon>
        <taxon>Pezizomycotina</taxon>
        <taxon>Sordariomycetes</taxon>
        <taxon>Hypocreomycetidae</taxon>
        <taxon>Glomerellales</taxon>
        <taxon>Glomerellaceae</taxon>
        <taxon>Colletotrichum</taxon>
        <taxon>Colletotrichum orbiculare species complex</taxon>
    </lineage>
</organism>
<dbReference type="SMART" id="SM00066">
    <property type="entry name" value="GAL4"/>
    <property type="match status" value="1"/>
</dbReference>
<evidence type="ECO:0000256" key="3">
    <source>
        <dbReference type="ARBA" id="ARBA00023015"/>
    </source>
</evidence>
<dbReference type="Gene3D" id="4.10.240.10">
    <property type="entry name" value="Zn(2)-C6 fungal-type DNA-binding domain"/>
    <property type="match status" value="1"/>
</dbReference>
<evidence type="ECO:0000313" key="10">
    <source>
        <dbReference type="Proteomes" id="UP000014480"/>
    </source>
</evidence>
<feature type="region of interest" description="Disordered" evidence="7">
    <location>
        <begin position="13"/>
        <end position="32"/>
    </location>
</feature>
<dbReference type="SUPFAM" id="SSF57701">
    <property type="entry name" value="Zn2/Cys6 DNA-binding domain"/>
    <property type="match status" value="1"/>
</dbReference>
<dbReference type="STRING" id="1213857.A0A484G2B5"/>
<dbReference type="PANTHER" id="PTHR36206">
    <property type="entry name" value="ASPERCRYPTIN BIOSYNTHESIS CLUSTER-SPECIFIC TRANSCRIPTION REGULATOR ATNN-RELATED"/>
    <property type="match status" value="1"/>
</dbReference>
<dbReference type="GO" id="GO:0000981">
    <property type="term" value="F:DNA-binding transcription factor activity, RNA polymerase II-specific"/>
    <property type="evidence" value="ECO:0007669"/>
    <property type="project" value="InterPro"/>
</dbReference>
<sequence>MAAPPGPRVLTFALENWPRNNGPSTRASKPKVRTGCVTCKRRRVKCDETRPACQNCLKRRVACEGYAIEPRSKPSPKTSSSSSSSSSSLASSPPRASPSPVSAGPNYQGVVFTSQLQKDHFDQWVFFAGDTLVFPSELLSETIPQLARSDAAVRNAAFAVGAASLGSTSREQRLLGKGPHYADALRYYNRSLRLTATSPVTQDTVPRVLVACLLFFAFEALQGDRRAALTHLNHGTHVLDQYERRVGRKRTPLLDAIVADFQRLTMQSWSHSGDHPAETDGRVPWCCRGRTERYAVDELPDGAFGSLDEAHRWWEVTRHHVVHHAPLLIGFRVEGAGSSKGTSFPASQSLPISAEQVKGCMRFVDRWRRRFLPLAERFQRGKGCEDREYLKALGLRIQSLYLSVPIGTANYTDQEALARMTPVVREYVDLSEEFLELQRRLSDKAGEVFSMDSNSPTWALGAASMICADDGVRADATRLLRSYPRRDGLWDTHTYVAMLDQYLSMKRAIEERLGPEKDPQHVFDYEVVYEDKSLSWVKAVEDPTVVERDALEYKIQLP</sequence>
<keyword evidence="6" id="KW-0539">Nucleus</keyword>
<evidence type="ECO:0000256" key="7">
    <source>
        <dbReference type="SAM" id="MobiDB-lite"/>
    </source>
</evidence>
<dbReference type="InterPro" id="IPR036864">
    <property type="entry name" value="Zn2-C6_fun-type_DNA-bd_sf"/>
</dbReference>
<evidence type="ECO:0000259" key="8">
    <source>
        <dbReference type="PROSITE" id="PS50048"/>
    </source>
</evidence>
<dbReference type="PANTHER" id="PTHR36206:SF13">
    <property type="entry name" value="TRANSCRIPTIONAL REGULATORY PROTEIN MOC3"/>
    <property type="match status" value="1"/>
</dbReference>
<feature type="region of interest" description="Disordered" evidence="7">
    <location>
        <begin position="69"/>
        <end position="103"/>
    </location>
</feature>
<evidence type="ECO:0000256" key="1">
    <source>
        <dbReference type="ARBA" id="ARBA00022723"/>
    </source>
</evidence>
<evidence type="ECO:0000256" key="4">
    <source>
        <dbReference type="ARBA" id="ARBA00023125"/>
    </source>
</evidence>
<dbReference type="GO" id="GO:0003677">
    <property type="term" value="F:DNA binding"/>
    <property type="evidence" value="ECO:0007669"/>
    <property type="project" value="UniProtKB-KW"/>
</dbReference>
<dbReference type="InterPro" id="IPR052360">
    <property type="entry name" value="Transcr_Regulatory_Proteins"/>
</dbReference>
<dbReference type="EMBL" id="AMCV02000005">
    <property type="protein sequence ID" value="TDZ24353.1"/>
    <property type="molecule type" value="Genomic_DNA"/>
</dbReference>
<dbReference type="CDD" id="cd00067">
    <property type="entry name" value="GAL4"/>
    <property type="match status" value="1"/>
</dbReference>
<keyword evidence="4" id="KW-0238">DNA-binding</keyword>
<keyword evidence="10" id="KW-1185">Reference proteome</keyword>
<keyword evidence="1" id="KW-0479">Metal-binding</keyword>
<accession>A0A484G2B5</accession>
<keyword evidence="3" id="KW-0805">Transcription regulation</keyword>
<protein>
    <submittedName>
        <fullName evidence="9">Aspercryptin biosynthesis cluster-specific transcription regulator atnN</fullName>
    </submittedName>
</protein>
<keyword evidence="2" id="KW-0862">Zinc</keyword>
<dbReference type="Proteomes" id="UP000014480">
    <property type="component" value="Unassembled WGS sequence"/>
</dbReference>
<feature type="domain" description="Zn(2)-C6 fungal-type" evidence="8">
    <location>
        <begin position="35"/>
        <end position="63"/>
    </location>
</feature>
<reference evidence="10" key="2">
    <citation type="journal article" date="2019" name="Mol. Plant Microbe Interact.">
        <title>Genome sequence resources for four phytopathogenic fungi from the Colletotrichum orbiculare species complex.</title>
        <authorList>
            <person name="Gan P."/>
            <person name="Tsushima A."/>
            <person name="Narusaka M."/>
            <person name="Narusaka Y."/>
            <person name="Takano Y."/>
            <person name="Kubo Y."/>
            <person name="Shirasu K."/>
        </authorList>
    </citation>
    <scope>GENOME REANNOTATION</scope>
    <source>
        <strain evidence="10">104-T / ATCC 96160 / CBS 514.97 / LARS 414 / MAFF 240422</strain>
    </source>
</reference>
<dbReference type="GO" id="GO:0008270">
    <property type="term" value="F:zinc ion binding"/>
    <property type="evidence" value="ECO:0007669"/>
    <property type="project" value="InterPro"/>
</dbReference>
<dbReference type="PROSITE" id="PS50048">
    <property type="entry name" value="ZN2_CY6_FUNGAL_2"/>
    <property type="match status" value="1"/>
</dbReference>
<feature type="compositionally biased region" description="Polar residues" evidence="7">
    <location>
        <begin position="18"/>
        <end position="27"/>
    </location>
</feature>
<dbReference type="Pfam" id="PF00172">
    <property type="entry name" value="Zn_clus"/>
    <property type="match status" value="1"/>
</dbReference>
<dbReference type="InterPro" id="IPR001138">
    <property type="entry name" value="Zn2Cys6_DnaBD"/>
</dbReference>
<dbReference type="PROSITE" id="PS00463">
    <property type="entry name" value="ZN2_CY6_FUNGAL_1"/>
    <property type="match status" value="1"/>
</dbReference>
<proteinExistence type="predicted"/>
<evidence type="ECO:0000256" key="2">
    <source>
        <dbReference type="ARBA" id="ARBA00022833"/>
    </source>
</evidence>
<dbReference type="AlphaFoldDB" id="A0A484G2B5"/>
<evidence type="ECO:0000256" key="6">
    <source>
        <dbReference type="ARBA" id="ARBA00023242"/>
    </source>
</evidence>
<dbReference type="InterPro" id="IPR021858">
    <property type="entry name" value="Fun_TF"/>
</dbReference>
<name>A0A484G2B5_COLOR</name>
<gene>
    <name evidence="9" type="primary">atnN-5</name>
    <name evidence="9" type="ORF">Cob_v002643</name>
</gene>
<feature type="compositionally biased region" description="Low complexity" evidence="7">
    <location>
        <begin position="75"/>
        <end position="102"/>
    </location>
</feature>
<evidence type="ECO:0000256" key="5">
    <source>
        <dbReference type="ARBA" id="ARBA00023163"/>
    </source>
</evidence>
<reference evidence="10" key="1">
    <citation type="journal article" date="2013" name="New Phytol.">
        <title>Comparative genomic and transcriptomic analyses reveal the hemibiotrophic stage shift of Colletotrichum fungi.</title>
        <authorList>
            <person name="Gan P."/>
            <person name="Ikeda K."/>
            <person name="Irieda H."/>
            <person name="Narusaka M."/>
            <person name="O'Connell R.J."/>
            <person name="Narusaka Y."/>
            <person name="Takano Y."/>
            <person name="Kubo Y."/>
            <person name="Shirasu K."/>
        </authorList>
    </citation>
    <scope>NUCLEOTIDE SEQUENCE [LARGE SCALE GENOMIC DNA]</scope>
    <source>
        <strain evidence="10">104-T / ATCC 96160 / CBS 514.97 / LARS 414 / MAFF 240422</strain>
    </source>
</reference>
<keyword evidence="5" id="KW-0804">Transcription</keyword>
<dbReference type="Pfam" id="PF11951">
    <property type="entry name" value="Fungal_trans_2"/>
    <property type="match status" value="1"/>
</dbReference>
<dbReference type="OrthoDB" id="3598904at2759"/>
<evidence type="ECO:0000313" key="9">
    <source>
        <dbReference type="EMBL" id="TDZ24353.1"/>
    </source>
</evidence>
<comment type="caution">
    <text evidence="9">The sequence shown here is derived from an EMBL/GenBank/DDBJ whole genome shotgun (WGS) entry which is preliminary data.</text>
</comment>